<name>A0A397VU00_9GLOM</name>
<accession>A0A397VU00</accession>
<sequence length="151" mass="17206">MLKTRIIVTFIVLFALVFTYLLATPLPRAVVGDKAKAVFEKLNGTFEAAQIEEEMIAINFELNQGITENDPNHYFIQFGPNTNGSFTEYHIVINPPKAATGFQQFGSIDDFASLFSKMVIFLIRRKSSKNKNIIRHLKFSIDNYTCKMVNF</sequence>
<dbReference type="EMBL" id="QKWP01000261">
    <property type="protein sequence ID" value="RIB23473.1"/>
    <property type="molecule type" value="Genomic_DNA"/>
</dbReference>
<comment type="caution">
    <text evidence="1">The sequence shown here is derived from an EMBL/GenBank/DDBJ whole genome shotgun (WGS) entry which is preliminary data.</text>
</comment>
<dbReference type="AlphaFoldDB" id="A0A397VU00"/>
<gene>
    <name evidence="1" type="ORF">C2G38_2290382</name>
</gene>
<protein>
    <submittedName>
        <fullName evidence="1">Uncharacterized protein</fullName>
    </submittedName>
</protein>
<evidence type="ECO:0000313" key="1">
    <source>
        <dbReference type="EMBL" id="RIB23473.1"/>
    </source>
</evidence>
<reference evidence="1 2" key="1">
    <citation type="submission" date="2018-06" db="EMBL/GenBank/DDBJ databases">
        <title>Comparative genomics reveals the genomic features of Rhizophagus irregularis, R. cerebriforme, R. diaphanum and Gigaspora rosea, and their symbiotic lifestyle signature.</title>
        <authorList>
            <person name="Morin E."/>
            <person name="San Clemente H."/>
            <person name="Chen E.C.H."/>
            <person name="De La Providencia I."/>
            <person name="Hainaut M."/>
            <person name="Kuo A."/>
            <person name="Kohler A."/>
            <person name="Murat C."/>
            <person name="Tang N."/>
            <person name="Roy S."/>
            <person name="Loubradou J."/>
            <person name="Henrissat B."/>
            <person name="Grigoriev I.V."/>
            <person name="Corradi N."/>
            <person name="Roux C."/>
            <person name="Martin F.M."/>
        </authorList>
    </citation>
    <scope>NUCLEOTIDE SEQUENCE [LARGE SCALE GENOMIC DNA]</scope>
    <source>
        <strain evidence="1 2">DAOM 194757</strain>
    </source>
</reference>
<proteinExistence type="predicted"/>
<dbReference type="Proteomes" id="UP000266673">
    <property type="component" value="Unassembled WGS sequence"/>
</dbReference>
<organism evidence="1 2">
    <name type="scientific">Gigaspora rosea</name>
    <dbReference type="NCBI Taxonomy" id="44941"/>
    <lineage>
        <taxon>Eukaryota</taxon>
        <taxon>Fungi</taxon>
        <taxon>Fungi incertae sedis</taxon>
        <taxon>Mucoromycota</taxon>
        <taxon>Glomeromycotina</taxon>
        <taxon>Glomeromycetes</taxon>
        <taxon>Diversisporales</taxon>
        <taxon>Gigasporaceae</taxon>
        <taxon>Gigaspora</taxon>
    </lineage>
</organism>
<keyword evidence="2" id="KW-1185">Reference proteome</keyword>
<evidence type="ECO:0000313" key="2">
    <source>
        <dbReference type="Proteomes" id="UP000266673"/>
    </source>
</evidence>